<organism evidence="12 13">
    <name type="scientific">Candidatus Desulfatibia profunda</name>
    <dbReference type="NCBI Taxonomy" id="2841695"/>
    <lineage>
        <taxon>Bacteria</taxon>
        <taxon>Pseudomonadati</taxon>
        <taxon>Thermodesulfobacteriota</taxon>
        <taxon>Desulfobacteria</taxon>
        <taxon>Desulfobacterales</taxon>
        <taxon>Desulfobacterales incertae sedis</taxon>
        <taxon>Candidatus Desulfatibia</taxon>
    </lineage>
</organism>
<evidence type="ECO:0000256" key="6">
    <source>
        <dbReference type="ARBA" id="ARBA00024916"/>
    </source>
</evidence>
<evidence type="ECO:0000256" key="1">
    <source>
        <dbReference type="ARBA" id="ARBA00008213"/>
    </source>
</evidence>
<dbReference type="InterPro" id="IPR006359">
    <property type="entry name" value="Tscrpt_elong_fac_GreA"/>
</dbReference>
<dbReference type="InterPro" id="IPR036805">
    <property type="entry name" value="Tscrpt_elong_fac_GreA/B_N_sf"/>
</dbReference>
<dbReference type="FunFam" id="3.10.50.30:FF:000001">
    <property type="entry name" value="Transcription elongation factor GreA"/>
    <property type="match status" value="1"/>
</dbReference>
<evidence type="ECO:0000256" key="5">
    <source>
        <dbReference type="ARBA" id="ARBA00023163"/>
    </source>
</evidence>
<dbReference type="InterPro" id="IPR028624">
    <property type="entry name" value="Tscrpt_elong_fac_GreA/B"/>
</dbReference>
<dbReference type="NCBIfam" id="NF001264">
    <property type="entry name" value="PRK00226.1-5"/>
    <property type="match status" value="1"/>
</dbReference>
<dbReference type="GO" id="GO:0003677">
    <property type="term" value="F:DNA binding"/>
    <property type="evidence" value="ECO:0007669"/>
    <property type="project" value="UniProtKB-UniRule"/>
</dbReference>
<dbReference type="Proteomes" id="UP000603434">
    <property type="component" value="Unassembled WGS sequence"/>
</dbReference>
<dbReference type="GO" id="GO:0032784">
    <property type="term" value="P:regulation of DNA-templated transcription elongation"/>
    <property type="evidence" value="ECO:0007669"/>
    <property type="project" value="UniProtKB-UniRule"/>
</dbReference>
<dbReference type="InterPro" id="IPR022691">
    <property type="entry name" value="Tscrpt_elong_fac_GreA/B_N"/>
</dbReference>
<name>A0A8J6NYE6_9BACT</name>
<dbReference type="Pfam" id="PF01272">
    <property type="entry name" value="GreA_GreB"/>
    <property type="match status" value="1"/>
</dbReference>
<keyword evidence="3 8" id="KW-0805">Transcription regulation</keyword>
<dbReference type="PROSITE" id="PS00830">
    <property type="entry name" value="GREAB_2"/>
    <property type="match status" value="1"/>
</dbReference>
<evidence type="ECO:0000256" key="2">
    <source>
        <dbReference type="ARBA" id="ARBA00013729"/>
    </source>
</evidence>
<evidence type="ECO:0000256" key="3">
    <source>
        <dbReference type="ARBA" id="ARBA00023015"/>
    </source>
</evidence>
<comment type="function">
    <text evidence="6 8 9">Necessary for efficient RNA polymerase transcription elongation past template-encoded arresting sites. The arresting sites in DNA have the property of trapping a certain fraction of elongating RNA polymerases that pass through, resulting in locked ternary complexes. Cleavage of the nascent transcript by cleavage factors such as GreA or GreB allows the resumption of elongation from the new 3'terminus. GreA releases sequences of 2 to 3 nucleotides.</text>
</comment>
<reference evidence="12 13" key="1">
    <citation type="submission" date="2020-08" db="EMBL/GenBank/DDBJ databases">
        <title>Bridging the membrane lipid divide: bacteria of the FCB group superphylum have the potential to synthesize archaeal ether lipids.</title>
        <authorList>
            <person name="Villanueva L."/>
            <person name="Von Meijenfeldt F.A.B."/>
            <person name="Westbye A.B."/>
            <person name="Yadav S."/>
            <person name="Hopmans E.C."/>
            <person name="Dutilh B.E."/>
            <person name="Sinninghe Damste J.S."/>
        </authorList>
    </citation>
    <scope>NUCLEOTIDE SEQUENCE [LARGE SCALE GENOMIC DNA]</scope>
    <source>
        <strain evidence="12">NIOZ-UU30</strain>
    </source>
</reference>
<dbReference type="GO" id="GO:0006354">
    <property type="term" value="P:DNA-templated transcription elongation"/>
    <property type="evidence" value="ECO:0007669"/>
    <property type="project" value="TreeGrafter"/>
</dbReference>
<feature type="domain" description="Transcription elongation factor GreA/GreB C-terminal" evidence="10">
    <location>
        <begin position="81"/>
        <end position="154"/>
    </location>
</feature>
<keyword evidence="12" id="KW-0648">Protein biosynthesis</keyword>
<keyword evidence="4 8" id="KW-0238">DNA-binding</keyword>
<evidence type="ECO:0000256" key="4">
    <source>
        <dbReference type="ARBA" id="ARBA00023125"/>
    </source>
</evidence>
<accession>A0A8J6NYE6</accession>
<evidence type="ECO:0000313" key="13">
    <source>
        <dbReference type="Proteomes" id="UP000603434"/>
    </source>
</evidence>
<evidence type="ECO:0000313" key="12">
    <source>
        <dbReference type="EMBL" id="MBC8363058.1"/>
    </source>
</evidence>
<dbReference type="PANTHER" id="PTHR30437">
    <property type="entry name" value="TRANSCRIPTION ELONGATION FACTOR GREA"/>
    <property type="match status" value="1"/>
</dbReference>
<dbReference type="FunFam" id="1.10.287.180:FF:000001">
    <property type="entry name" value="Transcription elongation factor GreA"/>
    <property type="match status" value="1"/>
</dbReference>
<dbReference type="PANTHER" id="PTHR30437:SF4">
    <property type="entry name" value="TRANSCRIPTION ELONGATION FACTOR GREA"/>
    <property type="match status" value="1"/>
</dbReference>
<dbReference type="PIRSF" id="PIRSF006092">
    <property type="entry name" value="GreA_GreB"/>
    <property type="match status" value="1"/>
</dbReference>
<gene>
    <name evidence="8 12" type="primary">greA</name>
    <name evidence="12" type="ORF">H8E23_16865</name>
</gene>
<dbReference type="InterPro" id="IPR001437">
    <property type="entry name" value="Tscrpt_elong_fac_GreA/B_C"/>
</dbReference>
<feature type="domain" description="Transcription elongation factor GreA/GreB N-terminal" evidence="11">
    <location>
        <begin position="4"/>
        <end position="74"/>
    </location>
</feature>
<proteinExistence type="inferred from homology"/>
<dbReference type="GO" id="GO:0003746">
    <property type="term" value="F:translation elongation factor activity"/>
    <property type="evidence" value="ECO:0007669"/>
    <property type="project" value="UniProtKB-KW"/>
</dbReference>
<dbReference type="Gene3D" id="1.10.287.180">
    <property type="entry name" value="Transcription elongation factor, GreA/GreB, N-terminal domain"/>
    <property type="match status" value="1"/>
</dbReference>
<comment type="similarity">
    <text evidence="1 8 9">Belongs to the GreA/GreB family.</text>
</comment>
<dbReference type="Gene3D" id="3.10.50.30">
    <property type="entry name" value="Transcription elongation factor, GreA/GreB, C-terminal domain"/>
    <property type="match status" value="1"/>
</dbReference>
<dbReference type="Pfam" id="PF03449">
    <property type="entry name" value="GreA_GreB_N"/>
    <property type="match status" value="1"/>
</dbReference>
<dbReference type="InterPro" id="IPR036953">
    <property type="entry name" value="GreA/GreB_C_sf"/>
</dbReference>
<comment type="caution">
    <text evidence="12">The sequence shown here is derived from an EMBL/GenBank/DDBJ whole genome shotgun (WGS) entry which is preliminary data.</text>
</comment>
<evidence type="ECO:0000256" key="7">
    <source>
        <dbReference type="ARBA" id="ARBA00030776"/>
    </source>
</evidence>
<dbReference type="NCBIfam" id="NF001263">
    <property type="entry name" value="PRK00226.1-4"/>
    <property type="match status" value="1"/>
</dbReference>
<dbReference type="SUPFAM" id="SSF54534">
    <property type="entry name" value="FKBP-like"/>
    <property type="match status" value="1"/>
</dbReference>
<dbReference type="InterPro" id="IPR018151">
    <property type="entry name" value="TF_GreA/GreB_CS"/>
</dbReference>
<dbReference type="InterPro" id="IPR023459">
    <property type="entry name" value="Tscrpt_elong_fac_GreA/B_fam"/>
</dbReference>
<evidence type="ECO:0000259" key="10">
    <source>
        <dbReference type="Pfam" id="PF01272"/>
    </source>
</evidence>
<keyword evidence="12" id="KW-0251">Elongation factor</keyword>
<evidence type="ECO:0000256" key="8">
    <source>
        <dbReference type="HAMAP-Rule" id="MF_00105"/>
    </source>
</evidence>
<sequence>MERVPITREGYETLKKELEYLKKVERPKYIMAIEEARSHGDITENAEFEAAKDRQAFIEGRLNELGYKLSRADIIDPDTLPKDRAVFSRSVVLENIDTGENVEYQLVGPDESNIEEGRISVSSPLGKAIIGKRPGDEITLQTPGGKRSYELIEIL</sequence>
<dbReference type="EMBL" id="JACNJH010000250">
    <property type="protein sequence ID" value="MBC8363058.1"/>
    <property type="molecule type" value="Genomic_DNA"/>
</dbReference>
<dbReference type="HAMAP" id="MF_00105">
    <property type="entry name" value="GreA_GreB"/>
    <property type="match status" value="1"/>
</dbReference>
<evidence type="ECO:0000256" key="9">
    <source>
        <dbReference type="RuleBase" id="RU000556"/>
    </source>
</evidence>
<keyword evidence="5 8" id="KW-0804">Transcription</keyword>
<dbReference type="AlphaFoldDB" id="A0A8J6NYE6"/>
<dbReference type="NCBIfam" id="TIGR01462">
    <property type="entry name" value="greA"/>
    <property type="match status" value="1"/>
</dbReference>
<evidence type="ECO:0000259" key="11">
    <source>
        <dbReference type="Pfam" id="PF03449"/>
    </source>
</evidence>
<dbReference type="GO" id="GO:0070063">
    <property type="term" value="F:RNA polymerase binding"/>
    <property type="evidence" value="ECO:0007669"/>
    <property type="project" value="InterPro"/>
</dbReference>
<dbReference type="SUPFAM" id="SSF46557">
    <property type="entry name" value="GreA transcript cleavage protein, N-terminal domain"/>
    <property type="match status" value="1"/>
</dbReference>
<dbReference type="NCBIfam" id="NF001261">
    <property type="entry name" value="PRK00226.1-2"/>
    <property type="match status" value="1"/>
</dbReference>
<protein>
    <recommendedName>
        <fullName evidence="2 8">Transcription elongation factor GreA</fullName>
    </recommendedName>
    <alternativeName>
        <fullName evidence="7 8">Transcript cleavage factor GreA</fullName>
    </alternativeName>
</protein>